<reference evidence="1 2" key="1">
    <citation type="submission" date="2017-02" db="EMBL/GenBank/DDBJ databases">
        <title>Complete genome sequence of the drought resistance-promoting endophyte Pantoea alhagi LTYR-11Z.</title>
        <authorList>
            <person name="Zhang L."/>
        </authorList>
    </citation>
    <scope>NUCLEOTIDE SEQUENCE [LARGE SCALE GENOMIC DNA]</scope>
    <source>
        <strain evidence="1 2">LTYR-11Z</strain>
    </source>
</reference>
<dbReference type="EMBL" id="CP019706">
    <property type="protein sequence ID" value="ARJ43431.1"/>
    <property type="molecule type" value="Genomic_DNA"/>
</dbReference>
<dbReference type="OrthoDB" id="6624581at2"/>
<organism evidence="1 2">
    <name type="scientific">Pantoea alhagi</name>
    <dbReference type="NCBI Taxonomy" id="1891675"/>
    <lineage>
        <taxon>Bacteria</taxon>
        <taxon>Pseudomonadati</taxon>
        <taxon>Pseudomonadota</taxon>
        <taxon>Gammaproteobacteria</taxon>
        <taxon>Enterobacterales</taxon>
        <taxon>Erwiniaceae</taxon>
        <taxon>Pantoea</taxon>
    </lineage>
</organism>
<proteinExistence type="predicted"/>
<accession>A0A1W6B8N2</accession>
<dbReference type="STRING" id="1891675.B1H58_16235"/>
<dbReference type="Proteomes" id="UP000192900">
    <property type="component" value="Chromosome"/>
</dbReference>
<dbReference type="AlphaFoldDB" id="A0A1W6B8N2"/>
<sequence length="471" mass="53786">MAQELVFLKEIQSLSKNIESNAEQAVNQLVKCLSDHPAFIMDNEPTINLLNSVAAVLESGLAQTETGCLKEALWHYWLNIFHHQKLDIFFFGNEEHAGYFYQYLDKSALGNFYFIKCTLTEPVSAAAFHQQLTESQRPVIIYDHDAANILTLPEVNAALLIADFQEVMFNKAAPFSYNEDTFIAYLQEKHLRLINKDPATLIVGNSYCYHAFPQKNLRSAVNLAMHSMDLKQAQAMIAHYTERGNVKEIVIMFGMFDLFYELAKTRAEENIRVVHILSHYNQLNNIIPHHKTRQPIVDRTACEWAAEIIPFQMNVPALNNIHQKLECAETLAKCHDFWEQRKEDAAFLDESEAPVSSAARAKLHSKNYKYKLSQQANMRLLLEIAEQTKKSGITVHYVIPPFPAAYREHMHQGMLQENRAFLDSLCGDGFVLHDLSAHQDFDRIDFLDGDHINYTGALKIIQVLENAGVTL</sequence>
<dbReference type="KEGG" id="palh:B1H58_16235"/>
<keyword evidence="2" id="KW-1185">Reference proteome</keyword>
<name>A0A1W6B8N2_9GAMM</name>
<protein>
    <submittedName>
        <fullName evidence="1">Uncharacterized protein</fullName>
    </submittedName>
</protein>
<gene>
    <name evidence="1" type="ORF">B1H58_16235</name>
</gene>
<dbReference type="SUPFAM" id="SSF52266">
    <property type="entry name" value="SGNH hydrolase"/>
    <property type="match status" value="1"/>
</dbReference>
<evidence type="ECO:0000313" key="1">
    <source>
        <dbReference type="EMBL" id="ARJ43431.1"/>
    </source>
</evidence>
<dbReference type="RefSeq" id="WP_085071488.1">
    <property type="nucleotide sequence ID" value="NZ_CP019706.1"/>
</dbReference>
<evidence type="ECO:0000313" key="2">
    <source>
        <dbReference type="Proteomes" id="UP000192900"/>
    </source>
</evidence>